<gene>
    <name evidence="1" type="ORF">TAV2_LOCUS23690</name>
</gene>
<reference evidence="1 2" key="1">
    <citation type="submission" date="2022-03" db="EMBL/GenBank/DDBJ databases">
        <authorList>
            <person name="Nunn A."/>
            <person name="Chopra R."/>
            <person name="Nunn A."/>
            <person name="Contreras Garrido A."/>
        </authorList>
    </citation>
    <scope>NUCLEOTIDE SEQUENCE [LARGE SCALE GENOMIC DNA]</scope>
</reference>
<dbReference type="EMBL" id="OU466863">
    <property type="protein sequence ID" value="CAH2078344.1"/>
    <property type="molecule type" value="Genomic_DNA"/>
</dbReference>
<evidence type="ECO:0000313" key="1">
    <source>
        <dbReference type="EMBL" id="CAH2078344.1"/>
    </source>
</evidence>
<organism evidence="1 2">
    <name type="scientific">Thlaspi arvense</name>
    <name type="common">Field penny-cress</name>
    <dbReference type="NCBI Taxonomy" id="13288"/>
    <lineage>
        <taxon>Eukaryota</taxon>
        <taxon>Viridiplantae</taxon>
        <taxon>Streptophyta</taxon>
        <taxon>Embryophyta</taxon>
        <taxon>Tracheophyta</taxon>
        <taxon>Spermatophyta</taxon>
        <taxon>Magnoliopsida</taxon>
        <taxon>eudicotyledons</taxon>
        <taxon>Gunneridae</taxon>
        <taxon>Pentapetalae</taxon>
        <taxon>rosids</taxon>
        <taxon>malvids</taxon>
        <taxon>Brassicales</taxon>
        <taxon>Brassicaceae</taxon>
        <taxon>Thlaspideae</taxon>
        <taxon>Thlaspi</taxon>
    </lineage>
</organism>
<accession>A0AAU9T2Y1</accession>
<dbReference type="AlphaFoldDB" id="A0AAU9T2Y1"/>
<name>A0AAU9T2Y1_THLAR</name>
<dbReference type="Proteomes" id="UP000836841">
    <property type="component" value="Chromosome 7"/>
</dbReference>
<keyword evidence="2" id="KW-1185">Reference proteome</keyword>
<protein>
    <submittedName>
        <fullName evidence="1">Uncharacterized protein</fullName>
    </submittedName>
</protein>
<evidence type="ECO:0000313" key="2">
    <source>
        <dbReference type="Proteomes" id="UP000836841"/>
    </source>
</evidence>
<feature type="non-terminal residue" evidence="1">
    <location>
        <position position="1"/>
    </location>
</feature>
<proteinExistence type="predicted"/>
<sequence length="76" mass="9016">MDPKAGSRNDWCVIGQELYCRDTCGRILWCDPRRLDWKEVKGLKELQDHDHLSRMRRRWGLAKITKAKYDILLSGN</sequence>